<keyword evidence="6" id="KW-0997">Cell inner membrane</keyword>
<keyword evidence="3 17" id="KW-0813">Transport</keyword>
<feature type="transmembrane region" description="Helical" evidence="17">
    <location>
        <begin position="532"/>
        <end position="549"/>
    </location>
</feature>
<evidence type="ECO:0000256" key="12">
    <source>
        <dbReference type="ARBA" id="ARBA00023134"/>
    </source>
</evidence>
<feature type="transmembrane region" description="Helical" evidence="17">
    <location>
        <begin position="375"/>
        <end position="397"/>
    </location>
</feature>
<dbReference type="NCBIfam" id="TIGR00437">
    <property type="entry name" value="feoB"/>
    <property type="match status" value="1"/>
</dbReference>
<evidence type="ECO:0000256" key="7">
    <source>
        <dbReference type="ARBA" id="ARBA00022692"/>
    </source>
</evidence>
<dbReference type="Pfam" id="PF17910">
    <property type="entry name" value="FeoB_Cyto"/>
    <property type="match status" value="1"/>
</dbReference>
<feature type="transmembrane region" description="Helical" evidence="17">
    <location>
        <begin position="331"/>
        <end position="355"/>
    </location>
</feature>
<evidence type="ECO:0000256" key="16">
    <source>
        <dbReference type="PIRSR" id="PIRSR603373-2"/>
    </source>
</evidence>
<dbReference type="Gene3D" id="3.40.50.300">
    <property type="entry name" value="P-loop containing nucleotide triphosphate hydrolases"/>
    <property type="match status" value="1"/>
</dbReference>
<dbReference type="GO" id="GO:0005525">
    <property type="term" value="F:GTP binding"/>
    <property type="evidence" value="ECO:0007669"/>
    <property type="project" value="UniProtKB-KW"/>
</dbReference>
<dbReference type="Gene3D" id="1.10.287.1770">
    <property type="match status" value="1"/>
</dbReference>
<keyword evidence="11" id="KW-0406">Ion transport</keyword>
<dbReference type="InterPro" id="IPR011642">
    <property type="entry name" value="Gate_dom"/>
</dbReference>
<dbReference type="CDD" id="cd01879">
    <property type="entry name" value="FeoB"/>
    <property type="match status" value="1"/>
</dbReference>
<keyword evidence="9 17" id="KW-1133">Transmembrane helix</keyword>
<dbReference type="InterPro" id="IPR050860">
    <property type="entry name" value="FeoB_GTPase"/>
</dbReference>
<protein>
    <recommendedName>
        <fullName evidence="14 17">Ferrous iron transport protein B</fullName>
    </recommendedName>
</protein>
<comment type="function">
    <text evidence="1 17">Probable transporter of a GTP-driven Fe(2+) uptake system.</text>
</comment>
<dbReference type="EMBL" id="AP028654">
    <property type="protein sequence ID" value="BEP28029.1"/>
    <property type="molecule type" value="Genomic_DNA"/>
</dbReference>
<keyword evidence="8 15" id="KW-0547">Nucleotide-binding</keyword>
<dbReference type="PANTHER" id="PTHR43185:SF1">
    <property type="entry name" value="FE(2+) TRANSPORTER FEOB"/>
    <property type="match status" value="1"/>
</dbReference>
<evidence type="ECO:0000256" key="11">
    <source>
        <dbReference type="ARBA" id="ARBA00023065"/>
    </source>
</evidence>
<dbReference type="Pfam" id="PF07670">
    <property type="entry name" value="Gate"/>
    <property type="match status" value="2"/>
</dbReference>
<dbReference type="InterPro" id="IPR003373">
    <property type="entry name" value="Fe2_transport_prot-B"/>
</dbReference>
<evidence type="ECO:0000256" key="3">
    <source>
        <dbReference type="ARBA" id="ARBA00022448"/>
    </source>
</evidence>
<dbReference type="InterPro" id="IPR030389">
    <property type="entry name" value="G_FEOB_dom"/>
</dbReference>
<dbReference type="InterPro" id="IPR041069">
    <property type="entry name" value="FeoB_Cyto"/>
</dbReference>
<feature type="transmembrane region" description="Helical" evidence="17">
    <location>
        <begin position="266"/>
        <end position="288"/>
    </location>
</feature>
<keyword evidence="20" id="KW-1185">Reference proteome</keyword>
<comment type="subcellular location">
    <subcellularLocation>
        <location evidence="2">Cell inner membrane</location>
        <topology evidence="2">Multi-pass membrane protein</topology>
    </subcellularLocation>
    <subcellularLocation>
        <location evidence="17">Cell membrane</location>
        <topology evidence="17">Multi-pass membrane protein</topology>
    </subcellularLocation>
</comment>
<dbReference type="InterPro" id="IPR027417">
    <property type="entry name" value="P-loop_NTPase"/>
</dbReference>
<feature type="transmembrane region" description="Helical" evidence="17">
    <location>
        <begin position="441"/>
        <end position="461"/>
    </location>
</feature>
<evidence type="ECO:0000256" key="17">
    <source>
        <dbReference type="RuleBase" id="RU362098"/>
    </source>
</evidence>
<dbReference type="Pfam" id="PF02421">
    <property type="entry name" value="FeoB_N"/>
    <property type="match status" value="1"/>
</dbReference>
<evidence type="ECO:0000256" key="5">
    <source>
        <dbReference type="ARBA" id="ARBA00022496"/>
    </source>
</evidence>
<feature type="domain" description="FeoB-type G" evidence="18">
    <location>
        <begin position="3"/>
        <end position="165"/>
    </location>
</feature>
<evidence type="ECO:0000256" key="14">
    <source>
        <dbReference type="NCBIfam" id="TIGR00437"/>
    </source>
</evidence>
<evidence type="ECO:0000256" key="6">
    <source>
        <dbReference type="ARBA" id="ARBA00022519"/>
    </source>
</evidence>
<keyword evidence="16" id="KW-0479">Metal-binding</keyword>
<evidence type="ECO:0000256" key="1">
    <source>
        <dbReference type="ARBA" id="ARBA00003926"/>
    </source>
</evidence>
<evidence type="ECO:0000256" key="13">
    <source>
        <dbReference type="ARBA" id="ARBA00023136"/>
    </source>
</evidence>
<proteinExistence type="inferred from homology"/>
<keyword evidence="10 17" id="KW-0408">Iron</keyword>
<dbReference type="RefSeq" id="WP_338536379.1">
    <property type="nucleotide sequence ID" value="NZ_AP028654.1"/>
</dbReference>
<dbReference type="Proteomes" id="UP001321786">
    <property type="component" value="Chromosome"/>
</dbReference>
<feature type="binding site" evidence="15">
    <location>
        <begin position="116"/>
        <end position="119"/>
    </location>
    <ligand>
        <name>GTP</name>
        <dbReference type="ChEBI" id="CHEBI:37565"/>
        <label>4</label>
    </ligand>
</feature>
<dbReference type="FunFam" id="3.40.50.300:FF:000426">
    <property type="entry name" value="Ferrous iron transport protein B"/>
    <property type="match status" value="1"/>
</dbReference>
<keyword evidence="5 17" id="KW-0410">Iron transport</keyword>
<evidence type="ECO:0000256" key="15">
    <source>
        <dbReference type="PIRSR" id="PIRSR603373-1"/>
    </source>
</evidence>
<evidence type="ECO:0000256" key="4">
    <source>
        <dbReference type="ARBA" id="ARBA00022475"/>
    </source>
</evidence>
<evidence type="ECO:0000313" key="19">
    <source>
        <dbReference type="EMBL" id="BEP28029.1"/>
    </source>
</evidence>
<organism evidence="19 20">
    <name type="scientific">Helicovermis profundi</name>
    <dbReference type="NCBI Taxonomy" id="3065157"/>
    <lineage>
        <taxon>Bacteria</taxon>
        <taxon>Bacillati</taxon>
        <taxon>Bacillota</taxon>
        <taxon>Clostridia</taxon>
        <taxon>Helicovermis</taxon>
    </lineage>
</organism>
<dbReference type="KEGG" id="hprf:HLPR_03600"/>
<feature type="binding site" evidence="16">
    <location>
        <position position="25"/>
    </location>
    <ligand>
        <name>Mg(2+)</name>
        <dbReference type="ChEBI" id="CHEBI:18420"/>
        <label>2</label>
    </ligand>
</feature>
<feature type="binding site" evidence="15">
    <location>
        <begin position="35"/>
        <end position="39"/>
    </location>
    <ligand>
        <name>GTP</name>
        <dbReference type="ChEBI" id="CHEBI:37565"/>
        <label>2</label>
    </ligand>
</feature>
<sequence length="656" mass="73606">MDNIKLALLGNPNSGKTTLFNALTGANHYVGNWAGVTVEKKEGNLKYKDNEIVVTDLPGIYSISPYSMEEKISRNFIINEGCDIVINIVDASFIERNLLLTLQLLELRRPMIIALNMMDEAEKKNIKINVKKLSELMGIPVVPIIAKDEHGIDVLLETIVNYNYDKKSDFLIQYEKIVENEIDNIAQRLEKHDLKHYEKRWLSLKLLEKDEELIDIYPNFNEDKEVDFEEIITKTKFDYIDSLLKKSTKIPEIKFDEKSNFVDKILLNRFLGIPIFMAMMAFVFYLTFNVGGIFQNWLDIFFSSFLSNGVTSILTSLGVSSLVISLIVDGIIAGVGGVLSFVPNIAILFLAISVLEDSGYMARVALIMDKWMVKVGLSGKAFIPMILGFGCNVPAIMSTRSLENEKDRLLAILINPFMSCGARFPVYVLFSSIFFPGYETLVMFSLYALGVVMALVFAYIFRRTLFKGEPTPFIMELPPYRIPTLKALYIHVWEKVKDYITKAGTVIFGAAVVLWILLNFNFTGLVPVGESFGASIGKLIAPLFIPLGFGNWQSALSLLSGVAAKEVVVANMSILFGGADASMDVLKINLSGYFTQLSAYSFMVFVLLYTPCIAVIAVIKRETNSWKWTGFSVVYQIIVAWFSAMLVYQIGSLFIA</sequence>
<keyword evidence="13 17" id="KW-0472">Membrane</keyword>
<evidence type="ECO:0000313" key="20">
    <source>
        <dbReference type="Proteomes" id="UP001321786"/>
    </source>
</evidence>
<evidence type="ECO:0000256" key="2">
    <source>
        <dbReference type="ARBA" id="ARBA00004429"/>
    </source>
</evidence>
<accession>A0AAU9E0V1</accession>
<dbReference type="GO" id="GO:0015093">
    <property type="term" value="F:ferrous iron transmembrane transporter activity"/>
    <property type="evidence" value="ECO:0007669"/>
    <property type="project" value="UniProtKB-UniRule"/>
</dbReference>
<keyword evidence="4" id="KW-1003">Cell membrane</keyword>
<comment type="similarity">
    <text evidence="17">Belongs to the TRAFAC class TrmE-Era-EngA-EngB-Septin-like GTPase superfamily. FeoB GTPase (TC 9.A.8) family.</text>
</comment>
<dbReference type="AlphaFoldDB" id="A0AAU9E0V1"/>
<keyword evidence="12 15" id="KW-0342">GTP-binding</keyword>
<feature type="transmembrane region" description="Helical" evidence="17">
    <location>
        <begin position="556"/>
        <end position="579"/>
    </location>
</feature>
<dbReference type="PANTHER" id="PTHR43185">
    <property type="entry name" value="FERROUS IRON TRANSPORT PROTEIN B"/>
    <property type="match status" value="1"/>
</dbReference>
<feature type="transmembrane region" description="Helical" evidence="17">
    <location>
        <begin position="599"/>
        <end position="619"/>
    </location>
</feature>
<keyword evidence="7 17" id="KW-0812">Transmembrane</keyword>
<feature type="binding site" evidence="16">
    <location>
        <position position="21"/>
    </location>
    <ligand>
        <name>Mg(2+)</name>
        <dbReference type="ChEBI" id="CHEBI:18420"/>
        <label>2</label>
    </ligand>
</feature>
<name>A0AAU9E0V1_9FIRM</name>
<dbReference type="PROSITE" id="PS51711">
    <property type="entry name" value="G_FEOB"/>
    <property type="match status" value="1"/>
</dbReference>
<evidence type="ECO:0000256" key="10">
    <source>
        <dbReference type="ARBA" id="ARBA00023004"/>
    </source>
</evidence>
<keyword evidence="16" id="KW-0460">Magnesium</keyword>
<feature type="binding site" evidence="15">
    <location>
        <begin position="10"/>
        <end position="17"/>
    </location>
    <ligand>
        <name>GTP</name>
        <dbReference type="ChEBI" id="CHEBI:37565"/>
        <label>1</label>
    </ligand>
</feature>
<evidence type="ECO:0000256" key="9">
    <source>
        <dbReference type="ARBA" id="ARBA00022989"/>
    </source>
</evidence>
<gene>
    <name evidence="19" type="primary">feoB</name>
    <name evidence="19" type="ORF">HLPR_03600</name>
</gene>
<feature type="transmembrane region" description="Helical" evidence="17">
    <location>
        <begin position="631"/>
        <end position="655"/>
    </location>
</feature>
<evidence type="ECO:0000256" key="8">
    <source>
        <dbReference type="ARBA" id="ARBA00022741"/>
    </source>
</evidence>
<dbReference type="Pfam" id="PF07664">
    <property type="entry name" value="FeoB_C"/>
    <property type="match status" value="1"/>
</dbReference>
<evidence type="ECO:0000259" key="18">
    <source>
        <dbReference type="PROSITE" id="PS51711"/>
    </source>
</evidence>
<feature type="transmembrane region" description="Helical" evidence="17">
    <location>
        <begin position="300"/>
        <end position="324"/>
    </location>
</feature>
<feature type="binding site" evidence="16">
    <location>
        <position position="24"/>
    </location>
    <ligand>
        <name>Mg(2+)</name>
        <dbReference type="ChEBI" id="CHEBI:18420"/>
        <label>2</label>
    </ligand>
</feature>
<dbReference type="GO" id="GO:0046872">
    <property type="term" value="F:metal ion binding"/>
    <property type="evidence" value="ECO:0007669"/>
    <property type="project" value="UniProtKB-KW"/>
</dbReference>
<feature type="binding site" evidence="15">
    <location>
        <begin position="56"/>
        <end position="59"/>
    </location>
    <ligand>
        <name>GTP</name>
        <dbReference type="ChEBI" id="CHEBI:37565"/>
        <label>3</label>
    </ligand>
</feature>
<reference evidence="19 20" key="1">
    <citation type="submission" date="2023-08" db="EMBL/GenBank/DDBJ databases">
        <title>Helicovermis profunda gen. nov., sp. nov., a novel mesophilic, fermentative bacterium within the Bacillota from a deep-sea hydrothermal vent chimney.</title>
        <authorList>
            <person name="Miyazaki U."/>
            <person name="Mizutani D."/>
            <person name="Hashimoto Y."/>
            <person name="Tame A."/>
            <person name="Sawayama S."/>
            <person name="Miyazaki J."/>
            <person name="Takai K."/>
            <person name="Nakagawa S."/>
        </authorList>
    </citation>
    <scope>NUCLEOTIDE SEQUENCE [LARGE SCALE GENOMIC DNA]</scope>
    <source>
        <strain evidence="19 20">S502</strain>
    </source>
</reference>
<feature type="transmembrane region" description="Helical" evidence="17">
    <location>
        <begin position="499"/>
        <end position="520"/>
    </location>
</feature>
<dbReference type="GO" id="GO:0005886">
    <property type="term" value="C:plasma membrane"/>
    <property type="evidence" value="ECO:0007669"/>
    <property type="project" value="UniProtKB-SubCell"/>
</dbReference>
<feature type="binding site" evidence="16">
    <location>
        <position position="22"/>
    </location>
    <ligand>
        <name>Mg(2+)</name>
        <dbReference type="ChEBI" id="CHEBI:18420"/>
        <label>1</label>
    </ligand>
</feature>
<dbReference type="SUPFAM" id="SSF52540">
    <property type="entry name" value="P-loop containing nucleoside triphosphate hydrolases"/>
    <property type="match status" value="1"/>
</dbReference>
<dbReference type="InterPro" id="IPR011640">
    <property type="entry name" value="Fe2_transport_prot_B_C"/>
</dbReference>